<dbReference type="InterPro" id="IPR050483">
    <property type="entry name" value="CoA-transferase_III_domain"/>
</dbReference>
<dbReference type="PANTHER" id="PTHR48207">
    <property type="entry name" value="SUCCINATE--HYDROXYMETHYLGLUTARATE COA-TRANSFERASE"/>
    <property type="match status" value="1"/>
</dbReference>
<evidence type="ECO:0000313" key="2">
    <source>
        <dbReference type="EMBL" id="TEB04440.1"/>
    </source>
</evidence>
<dbReference type="GO" id="GO:0033608">
    <property type="term" value="F:formyl-CoA transferase activity"/>
    <property type="evidence" value="ECO:0007669"/>
    <property type="project" value="UniProtKB-EC"/>
</dbReference>
<dbReference type="Proteomes" id="UP000298324">
    <property type="component" value="Unassembled WGS sequence"/>
</dbReference>
<dbReference type="EC" id="2.8.3.16" evidence="2"/>
<dbReference type="EMBL" id="QFGA01000004">
    <property type="protein sequence ID" value="TEB04440.1"/>
    <property type="molecule type" value="Genomic_DNA"/>
</dbReference>
<dbReference type="AlphaFoldDB" id="A0A4Y7R744"/>
<dbReference type="PANTHER" id="PTHR48207:SF3">
    <property type="entry name" value="SUCCINATE--HYDROXYMETHYLGLUTARATE COA-TRANSFERASE"/>
    <property type="match status" value="1"/>
</dbReference>
<protein>
    <submittedName>
        <fullName evidence="2">Formyl-coenzyme A transferase</fullName>
        <ecNumber evidence="2">2.8.3.16</ecNumber>
    </submittedName>
</protein>
<sequence length="394" mass="43460">MELPLKGVKVLDISRVLTGPFCTMQLSDLGAEVIKIEIPGEGDETRSWGPPYLEGESAYYLSINRNKKSVTVNMKSEEGHKILMDLAAKSDVVIENFLPGTTKRLGLDYDTIRSVNPEIIYCSISGFGQAGPYRTFPAYDLLLQGLGGLMSITGEKDGDPVRIGVALIDIGAGMYAAMGIISALMTKKETGKGQYIDVSLLGTEVAWLTYMAANYLASGKDPIRMGSAHPSIVPYQAFKAKDKYFILAVGNDNIWKRFCKALDLNIVDDPRYATNEMRVKHREELNQFLKDMFKEKNASEWLEKLQGERVPCGMINSIGEVVNHPQVVDRQMIVELPHPKIGKVRVPGCPINFSLTPVSYNSAPPLLGQHTEEVLGTLGYSKNDIENLRAKGVI</sequence>
<dbReference type="RefSeq" id="WP_190259553.1">
    <property type="nucleotide sequence ID" value="NZ_QFGA01000004.1"/>
</dbReference>
<dbReference type="Gene3D" id="3.30.1540.10">
    <property type="entry name" value="formyl-coa transferase, domain 3"/>
    <property type="match status" value="1"/>
</dbReference>
<proteinExistence type="predicted"/>
<dbReference type="InterPro" id="IPR003673">
    <property type="entry name" value="CoA-Trfase_fam_III"/>
</dbReference>
<dbReference type="Gene3D" id="3.40.50.10540">
    <property type="entry name" value="Crotonobetainyl-coa:carnitine coa-transferase, domain 1"/>
    <property type="match status" value="1"/>
</dbReference>
<evidence type="ECO:0000256" key="1">
    <source>
        <dbReference type="ARBA" id="ARBA00022679"/>
    </source>
</evidence>
<dbReference type="Pfam" id="PF02515">
    <property type="entry name" value="CoA_transf_3"/>
    <property type="match status" value="1"/>
</dbReference>
<dbReference type="InterPro" id="IPR023606">
    <property type="entry name" value="CoA-Trfase_III_dom_1_sf"/>
</dbReference>
<reference evidence="2 3" key="1">
    <citation type="journal article" date="2018" name="Environ. Microbiol.">
        <title>Novel energy conservation strategies and behaviour of Pelotomaculum schinkii driving syntrophic propionate catabolism.</title>
        <authorList>
            <person name="Hidalgo-Ahumada C.A.P."/>
            <person name="Nobu M.K."/>
            <person name="Narihiro T."/>
            <person name="Tamaki H."/>
            <person name="Liu W.T."/>
            <person name="Kamagata Y."/>
            <person name="Stams A.J.M."/>
            <person name="Imachi H."/>
            <person name="Sousa D.Z."/>
        </authorList>
    </citation>
    <scope>NUCLEOTIDE SEQUENCE [LARGE SCALE GENOMIC DNA]</scope>
    <source>
        <strain evidence="2 3">HH</strain>
    </source>
</reference>
<dbReference type="InterPro" id="IPR044855">
    <property type="entry name" value="CoA-Trfase_III_dom3_sf"/>
</dbReference>
<evidence type="ECO:0000313" key="3">
    <source>
        <dbReference type="Proteomes" id="UP000298324"/>
    </source>
</evidence>
<accession>A0A4Y7R744</accession>
<comment type="caution">
    <text evidence="2">The sequence shown here is derived from an EMBL/GenBank/DDBJ whole genome shotgun (WGS) entry which is preliminary data.</text>
</comment>
<keyword evidence="1 2" id="KW-0808">Transferase</keyword>
<organism evidence="2 3">
    <name type="scientific">Pelotomaculum schinkii</name>
    <dbReference type="NCBI Taxonomy" id="78350"/>
    <lineage>
        <taxon>Bacteria</taxon>
        <taxon>Bacillati</taxon>
        <taxon>Bacillota</taxon>
        <taxon>Clostridia</taxon>
        <taxon>Eubacteriales</taxon>
        <taxon>Desulfotomaculaceae</taxon>
        <taxon>Pelotomaculum</taxon>
    </lineage>
</organism>
<keyword evidence="3" id="KW-1185">Reference proteome</keyword>
<gene>
    <name evidence="2" type="primary">frc</name>
    <name evidence="2" type="ORF">Psch_04167</name>
</gene>
<dbReference type="SUPFAM" id="SSF89796">
    <property type="entry name" value="CoA-transferase family III (CaiB/BaiF)"/>
    <property type="match status" value="1"/>
</dbReference>
<name>A0A4Y7R744_9FIRM</name>